<gene>
    <name evidence="2" type="ORF">PYX00_001322</name>
</gene>
<name>A0AAW2ICD2_9NEOP</name>
<comment type="caution">
    <text evidence="2">The sequence shown here is derived from an EMBL/GenBank/DDBJ whole genome shotgun (WGS) entry which is preliminary data.</text>
</comment>
<accession>A0AAW2ICD2</accession>
<feature type="compositionally biased region" description="Polar residues" evidence="1">
    <location>
        <begin position="33"/>
        <end position="54"/>
    </location>
</feature>
<dbReference type="AlphaFoldDB" id="A0AAW2ICD2"/>
<evidence type="ECO:0000313" key="2">
    <source>
        <dbReference type="EMBL" id="KAL0279849.1"/>
    </source>
</evidence>
<dbReference type="EMBL" id="JARGDH010000001">
    <property type="protein sequence ID" value="KAL0279849.1"/>
    <property type="molecule type" value="Genomic_DNA"/>
</dbReference>
<feature type="region of interest" description="Disordered" evidence="1">
    <location>
        <begin position="1"/>
        <end position="54"/>
    </location>
</feature>
<evidence type="ECO:0000256" key="1">
    <source>
        <dbReference type="SAM" id="MobiDB-lite"/>
    </source>
</evidence>
<organism evidence="2">
    <name type="scientific">Menopon gallinae</name>
    <name type="common">poultry shaft louse</name>
    <dbReference type="NCBI Taxonomy" id="328185"/>
    <lineage>
        <taxon>Eukaryota</taxon>
        <taxon>Metazoa</taxon>
        <taxon>Ecdysozoa</taxon>
        <taxon>Arthropoda</taxon>
        <taxon>Hexapoda</taxon>
        <taxon>Insecta</taxon>
        <taxon>Pterygota</taxon>
        <taxon>Neoptera</taxon>
        <taxon>Paraneoptera</taxon>
        <taxon>Psocodea</taxon>
        <taxon>Troctomorpha</taxon>
        <taxon>Phthiraptera</taxon>
        <taxon>Amblycera</taxon>
        <taxon>Menoponidae</taxon>
        <taxon>Menopon</taxon>
    </lineage>
</organism>
<reference evidence="2" key="1">
    <citation type="journal article" date="2024" name="Gigascience">
        <title>Chromosome-level genome of the poultry shaft louse Menopon gallinae provides insight into the host-switching and adaptive evolution of parasitic lice.</title>
        <authorList>
            <person name="Xu Y."/>
            <person name="Ma L."/>
            <person name="Liu S."/>
            <person name="Liang Y."/>
            <person name="Liu Q."/>
            <person name="He Z."/>
            <person name="Tian L."/>
            <person name="Duan Y."/>
            <person name="Cai W."/>
            <person name="Li H."/>
            <person name="Song F."/>
        </authorList>
    </citation>
    <scope>NUCLEOTIDE SEQUENCE</scope>
    <source>
        <strain evidence="2">Cailab_2023a</strain>
    </source>
</reference>
<proteinExistence type="predicted"/>
<sequence length="54" mass="5653">MEDCRESLDGESVSGDADDVSSNLDIVEVDNKPASSTPLVASSTTTQQLTALPR</sequence>
<protein>
    <submittedName>
        <fullName evidence="2">Uncharacterized protein</fullName>
    </submittedName>
</protein>